<dbReference type="InParanoid" id="A0A078B2S3"/>
<dbReference type="OrthoDB" id="303547at2759"/>
<dbReference type="EMBL" id="CCKQ01015957">
    <property type="protein sequence ID" value="CDW87808.1"/>
    <property type="molecule type" value="Genomic_DNA"/>
</dbReference>
<feature type="region of interest" description="Disordered" evidence="2">
    <location>
        <begin position="627"/>
        <end position="655"/>
    </location>
</feature>
<accession>A0A078B2S3</accession>
<dbReference type="AlphaFoldDB" id="A0A078B2S3"/>
<proteinExistence type="predicted"/>
<evidence type="ECO:0000256" key="2">
    <source>
        <dbReference type="SAM" id="MobiDB-lite"/>
    </source>
</evidence>
<sequence length="655" mass="75194">MAQIVAQKTGVEIPFDLNKIFSLTYEFQPLKEVLEHIYGQLKKNSDDTHKVDTKLVSKMLLLDKQSQREQNSYRLKNENEDFKKDFITIKNVNKELEQKSCAHDADLSSLKSDSETCKMNISLINRQIGSLPGRMTDGNNKYIFKLFLAEDRLDELSKRIEQMTGGVDSSVMNDYLKRLEKVEDQSGKNNKIITEWHPHWIQMLKDIEDLKKNMVTTDIFDAELENLRNLINQLAGKDIQVPTSSGASISNKELADIKEAIKKVWEHEEKLKGIDLHSLMRKIEKIQDELKQKADKSDILRLDYDKADKIYVDGEFKKIYKDLEMLKDWCAKLEEYMANTGKGSSTVTDAQFAMLVKRVDRLEERLMTLQKQQTMQSSAGFAETRESIGDENVFRDLNSRLNAMQAEIDHLKNEFAKWVKEFQDSLNGKADLEALANLERILQDRISEVVKGLTKQLADKNDTKKALKLLERQLKNLYDLFMSRGGHNDNEDDAMFTKKPLGGMSCASCEKDIINLQGRKADYLPWGKFPFRDPSERIARVGQGFSKMLSMINPDTLSRFDNNGRFNSIHAGHHAQNHLSQKGSQENFYNNHHEEMDDHVPASTFPQPKPGTAGKTMNNFYHAQQMQDMNKRPGSAQVVPKPRVKNNFNKSGAKK</sequence>
<name>A0A078B2S3_STYLE</name>
<dbReference type="Proteomes" id="UP000039865">
    <property type="component" value="Unassembled WGS sequence"/>
</dbReference>
<feature type="coiled-coil region" evidence="1">
    <location>
        <begin position="453"/>
        <end position="480"/>
    </location>
</feature>
<evidence type="ECO:0000313" key="4">
    <source>
        <dbReference type="Proteomes" id="UP000039865"/>
    </source>
</evidence>
<feature type="coiled-coil region" evidence="1">
    <location>
        <begin position="276"/>
        <end position="303"/>
    </location>
</feature>
<protein>
    <submittedName>
        <fullName evidence="3">Uncharacterized protein</fullName>
    </submittedName>
</protein>
<reference evidence="3 4" key="1">
    <citation type="submission" date="2014-06" db="EMBL/GenBank/DDBJ databases">
        <authorList>
            <person name="Swart Estienne"/>
        </authorList>
    </citation>
    <scope>NUCLEOTIDE SEQUENCE [LARGE SCALE GENOMIC DNA]</scope>
    <source>
        <strain evidence="3 4">130c</strain>
    </source>
</reference>
<evidence type="ECO:0000313" key="3">
    <source>
        <dbReference type="EMBL" id="CDW87808.1"/>
    </source>
</evidence>
<keyword evidence="4" id="KW-1185">Reference proteome</keyword>
<evidence type="ECO:0000256" key="1">
    <source>
        <dbReference type="SAM" id="Coils"/>
    </source>
</evidence>
<feature type="compositionally biased region" description="Polar residues" evidence="2">
    <location>
        <begin position="646"/>
        <end position="655"/>
    </location>
</feature>
<organism evidence="3 4">
    <name type="scientific">Stylonychia lemnae</name>
    <name type="common">Ciliate</name>
    <dbReference type="NCBI Taxonomy" id="5949"/>
    <lineage>
        <taxon>Eukaryota</taxon>
        <taxon>Sar</taxon>
        <taxon>Alveolata</taxon>
        <taxon>Ciliophora</taxon>
        <taxon>Intramacronucleata</taxon>
        <taxon>Spirotrichea</taxon>
        <taxon>Stichotrichia</taxon>
        <taxon>Sporadotrichida</taxon>
        <taxon>Oxytrichidae</taxon>
        <taxon>Stylonychinae</taxon>
        <taxon>Stylonychia</taxon>
    </lineage>
</organism>
<keyword evidence="1" id="KW-0175">Coiled coil</keyword>
<dbReference type="OMA" id="DYVEQPN"/>
<gene>
    <name evidence="3" type="primary">Contig11928.g12765</name>
    <name evidence="3" type="ORF">STYLEM_16921</name>
</gene>
<feature type="coiled-coil region" evidence="1">
    <location>
        <begin position="352"/>
        <end position="421"/>
    </location>
</feature>